<dbReference type="PANTHER" id="PTHR32294:SF0">
    <property type="entry name" value="DNA POLYMERASE III SUBUNIT ALPHA"/>
    <property type="match status" value="1"/>
</dbReference>
<dbReference type="SMART" id="SM00481">
    <property type="entry name" value="POLIIIAc"/>
    <property type="match status" value="1"/>
</dbReference>
<dbReference type="InterPro" id="IPR041931">
    <property type="entry name" value="DNA_pol3_alpha_thumb_dom"/>
</dbReference>
<evidence type="ECO:0000256" key="4">
    <source>
        <dbReference type="ARBA" id="ARBA00022679"/>
    </source>
</evidence>
<reference evidence="10" key="1">
    <citation type="journal article" date="2020" name="mSystems">
        <title>Genome- and Community-Level Interaction Insights into Carbon Utilization and Element Cycling Functions of Hydrothermarchaeota in Hydrothermal Sediment.</title>
        <authorList>
            <person name="Zhou Z."/>
            <person name="Liu Y."/>
            <person name="Xu W."/>
            <person name="Pan J."/>
            <person name="Luo Z.H."/>
            <person name="Li M."/>
        </authorList>
    </citation>
    <scope>NUCLEOTIDE SEQUENCE [LARGE SCALE GENOMIC DNA]</scope>
    <source>
        <strain evidence="10">SpSt-70</strain>
    </source>
</reference>
<dbReference type="InterPro" id="IPR012340">
    <property type="entry name" value="NA-bd_OB-fold"/>
</dbReference>
<dbReference type="AlphaFoldDB" id="A0A7V4DX98"/>
<feature type="domain" description="Polymerase/histidinol phosphatase N-terminal" evidence="9">
    <location>
        <begin position="4"/>
        <end position="71"/>
    </location>
</feature>
<name>A0A7V4DX98_DICTH</name>
<dbReference type="InterPro" id="IPR016195">
    <property type="entry name" value="Pol/histidinol_Pase-like"/>
</dbReference>
<dbReference type="PANTHER" id="PTHR32294">
    <property type="entry name" value="DNA POLYMERASE III SUBUNIT ALPHA"/>
    <property type="match status" value="1"/>
</dbReference>
<dbReference type="InterPro" id="IPR040982">
    <property type="entry name" value="DNA_pol3_finger"/>
</dbReference>
<dbReference type="Pfam" id="PF02811">
    <property type="entry name" value="PHP"/>
    <property type="match status" value="1"/>
</dbReference>
<keyword evidence="4 10" id="KW-0808">Transferase</keyword>
<dbReference type="Pfam" id="PF07733">
    <property type="entry name" value="DNA_pol3_alpha"/>
    <property type="match status" value="1"/>
</dbReference>
<dbReference type="InterPro" id="IPR004013">
    <property type="entry name" value="PHP_dom"/>
</dbReference>
<organism evidence="10">
    <name type="scientific">Dictyoglomus thermophilum</name>
    <dbReference type="NCBI Taxonomy" id="14"/>
    <lineage>
        <taxon>Bacteria</taxon>
        <taxon>Pseudomonadati</taxon>
        <taxon>Dictyoglomota</taxon>
        <taxon>Dictyoglomia</taxon>
        <taxon>Dictyoglomales</taxon>
        <taxon>Dictyoglomaceae</taxon>
        <taxon>Dictyoglomus</taxon>
    </lineage>
</organism>
<evidence type="ECO:0000256" key="5">
    <source>
        <dbReference type="ARBA" id="ARBA00022695"/>
    </source>
</evidence>
<dbReference type="InterPro" id="IPR004365">
    <property type="entry name" value="NA-bd_OB_tRNA"/>
</dbReference>
<proteinExistence type="predicted"/>
<evidence type="ECO:0000259" key="9">
    <source>
        <dbReference type="SMART" id="SM00481"/>
    </source>
</evidence>
<dbReference type="EC" id="2.7.7.7" evidence="2"/>
<dbReference type="SUPFAM" id="SSF89550">
    <property type="entry name" value="PHP domain-like"/>
    <property type="match status" value="1"/>
</dbReference>
<keyword evidence="6" id="KW-0235">DNA replication</keyword>
<accession>A0A7V4DX98</accession>
<gene>
    <name evidence="10" type="ORF">ENU78_03425</name>
</gene>
<dbReference type="GO" id="GO:0006260">
    <property type="term" value="P:DNA replication"/>
    <property type="evidence" value="ECO:0007669"/>
    <property type="project" value="UniProtKB-KW"/>
</dbReference>
<dbReference type="Pfam" id="PF01336">
    <property type="entry name" value="tRNA_anti-codon"/>
    <property type="match status" value="1"/>
</dbReference>
<dbReference type="InterPro" id="IPR011708">
    <property type="entry name" value="DNA_pol3_alpha_NTPase_dom"/>
</dbReference>
<evidence type="ECO:0000256" key="8">
    <source>
        <dbReference type="ARBA" id="ARBA00049244"/>
    </source>
</evidence>
<dbReference type="Gene3D" id="2.40.50.140">
    <property type="entry name" value="Nucleic acid-binding proteins"/>
    <property type="match status" value="1"/>
</dbReference>
<evidence type="ECO:0000256" key="2">
    <source>
        <dbReference type="ARBA" id="ARBA00012417"/>
    </source>
</evidence>
<dbReference type="Pfam" id="PF17657">
    <property type="entry name" value="DNA_pol3_finger"/>
    <property type="match status" value="1"/>
</dbReference>
<comment type="catalytic activity">
    <reaction evidence="8">
        <text>DNA(n) + a 2'-deoxyribonucleoside 5'-triphosphate = DNA(n+1) + diphosphate</text>
        <dbReference type="Rhea" id="RHEA:22508"/>
        <dbReference type="Rhea" id="RHEA-COMP:17339"/>
        <dbReference type="Rhea" id="RHEA-COMP:17340"/>
        <dbReference type="ChEBI" id="CHEBI:33019"/>
        <dbReference type="ChEBI" id="CHEBI:61560"/>
        <dbReference type="ChEBI" id="CHEBI:173112"/>
        <dbReference type="EC" id="2.7.7.7"/>
    </reaction>
</comment>
<dbReference type="SUPFAM" id="SSF160975">
    <property type="entry name" value="AF1531-like"/>
    <property type="match status" value="1"/>
</dbReference>
<dbReference type="Gene3D" id="1.10.150.870">
    <property type="match status" value="1"/>
</dbReference>
<protein>
    <recommendedName>
        <fullName evidence="3">DNA polymerase III subunit alpha</fullName>
        <ecNumber evidence="2">2.7.7.7</ecNumber>
    </recommendedName>
</protein>
<dbReference type="GO" id="GO:0005737">
    <property type="term" value="C:cytoplasm"/>
    <property type="evidence" value="ECO:0007669"/>
    <property type="project" value="UniProtKB-SubCell"/>
</dbReference>
<dbReference type="Gene3D" id="1.10.10.1600">
    <property type="entry name" value="Bacterial DNA polymerase III alpha subunit, thumb domain"/>
    <property type="match status" value="1"/>
</dbReference>
<evidence type="ECO:0000256" key="6">
    <source>
        <dbReference type="ARBA" id="ARBA00022705"/>
    </source>
</evidence>
<comment type="subcellular location">
    <subcellularLocation>
        <location evidence="1">Cytoplasm</location>
    </subcellularLocation>
</comment>
<dbReference type="RefSeq" id="WP_149122916.1">
    <property type="nucleotide sequence ID" value="NZ_VTFL01000004.1"/>
</dbReference>
<dbReference type="InterPro" id="IPR029460">
    <property type="entry name" value="DNAPol_HHH"/>
</dbReference>
<dbReference type="Gene3D" id="3.20.20.140">
    <property type="entry name" value="Metal-dependent hydrolases"/>
    <property type="match status" value="1"/>
</dbReference>
<comment type="caution">
    <text evidence="10">The sequence shown here is derived from an EMBL/GenBank/DDBJ whole genome shotgun (WGS) entry which is preliminary data.</text>
</comment>
<evidence type="ECO:0000313" key="10">
    <source>
        <dbReference type="EMBL" id="HGK23492.1"/>
    </source>
</evidence>
<evidence type="ECO:0000256" key="3">
    <source>
        <dbReference type="ARBA" id="ARBA00019114"/>
    </source>
</evidence>
<dbReference type="InterPro" id="IPR004805">
    <property type="entry name" value="DnaE2/DnaE/PolC"/>
</dbReference>
<dbReference type="GO" id="GO:0003676">
    <property type="term" value="F:nucleic acid binding"/>
    <property type="evidence" value="ECO:0007669"/>
    <property type="project" value="InterPro"/>
</dbReference>
<dbReference type="CDD" id="cd04485">
    <property type="entry name" value="DnaE_OBF"/>
    <property type="match status" value="1"/>
</dbReference>
<sequence length="1127" mass="128765">MSFVHLHVHTEYSLLDGACRIDELIDQALEFNMPAVAITDHGVMYGVIDFYKNAKEKGIKPIIGCEVYVAPGSRFDKKQRTDLYHLILLAKDFEGYKNLIKIVSLSFLEGFYYKPRVDKELLREYSKGIIALSSCLAGEIPSYILQNNLEKAKNAIKEYLDIFGEDFYLELQNNGMEEQEYVNSYLIKLSRELNVPLVATNDVHYLRKEDAEIHDILLCIQTGSKLNDKDRLRFKTNEFYFKSPEEMKALFKDVPDAIENTLKIAEKCNVEIPLNNVILPVFEVPEGETLDSYFERLCWEGAKKRFGEDIPENIRERLSYEISVIKQMGFSGYFLIVQDFVNYAKSRGIPVGPGRGSAAGSLVSYVLGITNIEPTRWGLIFERFLNPERVTMPDIDIDFCFERREEVIEYVRNKYGKEHVAQIITFGTMAARASVRDVGRVLDVPYNEVDRIAKLIPPNTSIEEALNTSDELRNLVENNPQAKRIIEIAKRIEGNARHASIHAAGIVISKDPLMEYVPLQVMNGTDVVTQLPMTNLEELGLLKMDFLGLRTLTVIYDTIKKIKENYGIEIDINNISLSDEKVYELLQKGETIGVFQLESRGMRNLLRDIKPEKFEDLIAVLALYRPGPLGRLESYIKRKRGEEKVEYMHPALEPILAETYGVIIYQEQVMEIAHRLAGFTLGQADVLRRAMGKKKPEVMEEQRGIFVKGAVERGIPENVAIEIFEDMAKFAEYGFNKSHSAAYAFVSFQTAYLKAYYPKEYMASLLTSVKNSTTKLSKYIAEAKRIGIKILPPDVNESVVDFTVTPQGIRFGLSAIKNVGESVAEAIVEERSRGRFKSIFDFIKRLSSKVINKRALESLIKSGAFDSFGYSRRALLENIDKILESAQVMKRAHIGQVSLIDLESLPQEEIINNMPEFSIDEILEMEKEMLGFYVSYDPQEELRKISEKLFDYTIDDLVEVESGSQVIVPGILKNVREVIDRKNQKMLFATLEDFTGEAEITVFSSVYGNYKDILKEGKKVIISGKLEIDRDESEERIKIIVDQVGDLEGNILVIQLDNKIGYEVLFKVREILKNKKGLVPVIIRFDEHAILTAPDFWVFYDEELRKNLESLRKYGIECRIESINKLL</sequence>
<dbReference type="NCBIfam" id="NF004226">
    <property type="entry name" value="PRK05673.1"/>
    <property type="match status" value="1"/>
</dbReference>
<dbReference type="NCBIfam" id="TIGR00594">
    <property type="entry name" value="polc"/>
    <property type="match status" value="1"/>
</dbReference>
<dbReference type="GO" id="GO:0008408">
    <property type="term" value="F:3'-5' exonuclease activity"/>
    <property type="evidence" value="ECO:0007669"/>
    <property type="project" value="InterPro"/>
</dbReference>
<dbReference type="EMBL" id="DTDV01000007">
    <property type="protein sequence ID" value="HGK23492.1"/>
    <property type="molecule type" value="Genomic_DNA"/>
</dbReference>
<dbReference type="CDD" id="cd12113">
    <property type="entry name" value="PHP_PolIIIA_DnaE3"/>
    <property type="match status" value="1"/>
</dbReference>
<keyword evidence="7" id="KW-0239">DNA-directed DNA polymerase</keyword>
<evidence type="ECO:0000256" key="7">
    <source>
        <dbReference type="ARBA" id="ARBA00022932"/>
    </source>
</evidence>
<dbReference type="Pfam" id="PF14579">
    <property type="entry name" value="HHH_6"/>
    <property type="match status" value="1"/>
</dbReference>
<dbReference type="InterPro" id="IPR003141">
    <property type="entry name" value="Pol/His_phosphatase_N"/>
</dbReference>
<evidence type="ECO:0000256" key="1">
    <source>
        <dbReference type="ARBA" id="ARBA00004496"/>
    </source>
</evidence>
<dbReference type="GO" id="GO:0003887">
    <property type="term" value="F:DNA-directed DNA polymerase activity"/>
    <property type="evidence" value="ECO:0007669"/>
    <property type="project" value="UniProtKB-KW"/>
</dbReference>
<keyword evidence="5 10" id="KW-0548">Nucleotidyltransferase</keyword>
<dbReference type="NCBIfam" id="NF005298">
    <property type="entry name" value="PRK06826.1"/>
    <property type="match status" value="1"/>
</dbReference>